<reference evidence="1 2" key="1">
    <citation type="journal article" date="2020" name="Int. J. Syst. Evol. Microbiol.">
        <title>Alistipes communis sp. nov., Alistipes dispar sp. nov. and Alistipes onderdonkii subsp. vulgaris subsp. nov., isolated from human faeces, and creation of Alistipes onderdonkii subsp. onderdonkii subsp. nov.</title>
        <authorList>
            <person name="Sakamoto M."/>
            <person name="Ikeyama N."/>
            <person name="Ogata Y."/>
            <person name="Suda W."/>
            <person name="Iino T."/>
            <person name="Hattori M."/>
            <person name="Ohkuma M."/>
        </authorList>
    </citation>
    <scope>NUCLEOTIDE SEQUENCE [LARGE SCALE GENOMIC DNA]</scope>
    <source>
        <strain evidence="1 2">5CPYCFAH4</strain>
    </source>
</reference>
<name>A0ACA8QYG6_9BACT</name>
<sequence>MERKITDAMLFRFFAEQTTLEETDLISAWLNEDPEKNQKVLDEAYNLYILSIMCAPGPEADINNSRFRLRLGWSKVLRYAGVAAAILLIGIAVDHALLSQRTNKWLQQQTTVEVPAGQHIRLTLGDGSVVELNAQSRIVYPAIFPKGERRIQLSGEAIFNVTYNPDSPFVVETFACDVEVLGTHFDVVADEAEKRFSTALFDGRVAVKNKMDGKSVILQPNDIVSLQNGELLVSKLADRDDYLWMDGIISVSGIPFRQLMSKLERSYNVKIDIQRETMPVIKYKSLKIRVSDGIDHALQMLQLASDFTFEHDAAGDVIIIK</sequence>
<keyword evidence="2" id="KW-1185">Reference proteome</keyword>
<evidence type="ECO:0000313" key="2">
    <source>
        <dbReference type="Proteomes" id="UP000317465"/>
    </source>
</evidence>
<evidence type="ECO:0000313" key="1">
    <source>
        <dbReference type="EMBL" id="BBL09928.1"/>
    </source>
</evidence>
<proteinExistence type="predicted"/>
<dbReference type="Proteomes" id="UP000317465">
    <property type="component" value="Chromosome"/>
</dbReference>
<accession>A0ACA8QYG6</accession>
<protein>
    <submittedName>
        <fullName evidence="1">Anti-sigma factor</fullName>
    </submittedName>
</protein>
<organism evidence="1 2">
    <name type="scientific">Alistipes onderdonkii subsp. vulgaris</name>
    <dbReference type="NCBI Taxonomy" id="2585117"/>
    <lineage>
        <taxon>Bacteria</taxon>
        <taxon>Pseudomonadati</taxon>
        <taxon>Bacteroidota</taxon>
        <taxon>Bacteroidia</taxon>
        <taxon>Bacteroidales</taxon>
        <taxon>Rikenellaceae</taxon>
        <taxon>Alistipes</taxon>
    </lineage>
</organism>
<dbReference type="EMBL" id="AP019737">
    <property type="protein sequence ID" value="BBL09928.1"/>
    <property type="molecule type" value="Genomic_DNA"/>
</dbReference>
<gene>
    <name evidence="1" type="ORF">A5CPYCFAH4_21520</name>
</gene>